<dbReference type="OrthoDB" id="7165680at2"/>
<feature type="region of interest" description="Disordered" evidence="1">
    <location>
        <begin position="177"/>
        <end position="212"/>
    </location>
</feature>
<accession>A0A2W7IJ48</accession>
<evidence type="ECO:0000313" key="3">
    <source>
        <dbReference type="Proteomes" id="UP000249688"/>
    </source>
</evidence>
<organism evidence="2 3">
    <name type="scientific">Humitalea rosea</name>
    <dbReference type="NCBI Taxonomy" id="990373"/>
    <lineage>
        <taxon>Bacteria</taxon>
        <taxon>Pseudomonadati</taxon>
        <taxon>Pseudomonadota</taxon>
        <taxon>Alphaproteobacteria</taxon>
        <taxon>Acetobacterales</taxon>
        <taxon>Roseomonadaceae</taxon>
        <taxon>Humitalea</taxon>
    </lineage>
</organism>
<dbReference type="AlphaFoldDB" id="A0A2W7IJ48"/>
<protein>
    <recommendedName>
        <fullName evidence="4">Cell division protein FtsL</fullName>
    </recommendedName>
</protein>
<sequence length="317" mass="32122">MMRPLTILILLGAAGAGLHLYSVKQSTAVLERELRDILRQTEAARERSQVLRAEWALLNQPDRLRRVVEQHLTLEPMAPSQFVRLTDMDRRLPERVAFAGAPSLFADPAPVEGRETLLAGRARAAAVVAAAAPVAPAPVSSAPVSPAPVSPAALAPAALAAAAVTSAPIALASIEPPAQAPAPRPHAPPPPTPMAQPAAAERPLAPPVTHASPPAASVQVVRVAAVAAPAPARPAPAPRAVTVAVAAPRAAPSRPALGRDADTPNAAAQFRAPAPAVSALGGMARSDQPMLPPPVPYGGGGLISSANAATLYGSAAR</sequence>
<dbReference type="RefSeq" id="WP_111397901.1">
    <property type="nucleotide sequence ID" value="NZ_QKYU01000008.1"/>
</dbReference>
<keyword evidence="3" id="KW-1185">Reference proteome</keyword>
<dbReference type="Proteomes" id="UP000249688">
    <property type="component" value="Unassembled WGS sequence"/>
</dbReference>
<name>A0A2W7IJ48_9PROT</name>
<comment type="caution">
    <text evidence="2">The sequence shown here is derived from an EMBL/GenBank/DDBJ whole genome shotgun (WGS) entry which is preliminary data.</text>
</comment>
<evidence type="ECO:0008006" key="4">
    <source>
        <dbReference type="Google" id="ProtNLM"/>
    </source>
</evidence>
<proteinExistence type="predicted"/>
<gene>
    <name evidence="2" type="ORF">C8P66_108166</name>
</gene>
<evidence type="ECO:0000313" key="2">
    <source>
        <dbReference type="EMBL" id="PZW46885.1"/>
    </source>
</evidence>
<dbReference type="EMBL" id="QKYU01000008">
    <property type="protein sequence ID" value="PZW46885.1"/>
    <property type="molecule type" value="Genomic_DNA"/>
</dbReference>
<feature type="compositionally biased region" description="Pro residues" evidence="1">
    <location>
        <begin position="178"/>
        <end position="194"/>
    </location>
</feature>
<reference evidence="2 3" key="1">
    <citation type="submission" date="2018-06" db="EMBL/GenBank/DDBJ databases">
        <title>Genomic Encyclopedia of Archaeal and Bacterial Type Strains, Phase II (KMG-II): from individual species to whole genera.</title>
        <authorList>
            <person name="Goeker M."/>
        </authorList>
    </citation>
    <scope>NUCLEOTIDE SEQUENCE [LARGE SCALE GENOMIC DNA]</scope>
    <source>
        <strain evidence="2 3">DSM 24525</strain>
    </source>
</reference>
<evidence type="ECO:0000256" key="1">
    <source>
        <dbReference type="SAM" id="MobiDB-lite"/>
    </source>
</evidence>